<feature type="non-terminal residue" evidence="3">
    <location>
        <position position="1"/>
    </location>
</feature>
<feature type="domain" description="SSD" evidence="2">
    <location>
        <begin position="249"/>
        <end position="339"/>
    </location>
</feature>
<dbReference type="GO" id="GO:0015918">
    <property type="term" value="P:sterol transport"/>
    <property type="evidence" value="ECO:0007669"/>
    <property type="project" value="TreeGrafter"/>
</dbReference>
<dbReference type="AlphaFoldDB" id="A0A2G8JBX0"/>
<evidence type="ECO:0000259" key="2">
    <source>
        <dbReference type="PROSITE" id="PS50156"/>
    </source>
</evidence>
<dbReference type="STRING" id="307972.A0A2G8JBX0"/>
<dbReference type="InterPro" id="IPR053958">
    <property type="entry name" value="HMGCR/SNAP/NPC1-like_SSD"/>
</dbReference>
<dbReference type="PROSITE" id="PS50156">
    <property type="entry name" value="SSD"/>
    <property type="match status" value="1"/>
</dbReference>
<dbReference type="SUPFAM" id="SSF82866">
    <property type="entry name" value="Multidrug efflux transporter AcrB transmembrane domain"/>
    <property type="match status" value="1"/>
</dbReference>
<organism evidence="3 4">
    <name type="scientific">Stichopus japonicus</name>
    <name type="common">Sea cucumber</name>
    <dbReference type="NCBI Taxonomy" id="307972"/>
    <lineage>
        <taxon>Eukaryota</taxon>
        <taxon>Metazoa</taxon>
        <taxon>Echinodermata</taxon>
        <taxon>Eleutherozoa</taxon>
        <taxon>Echinozoa</taxon>
        <taxon>Holothuroidea</taxon>
        <taxon>Aspidochirotacea</taxon>
        <taxon>Aspidochirotida</taxon>
        <taxon>Stichopodidae</taxon>
        <taxon>Apostichopus</taxon>
    </lineage>
</organism>
<feature type="transmembrane region" description="Helical" evidence="1">
    <location>
        <begin position="284"/>
        <end position="306"/>
    </location>
</feature>
<dbReference type="GO" id="GO:0015485">
    <property type="term" value="F:cholesterol binding"/>
    <property type="evidence" value="ECO:0007669"/>
    <property type="project" value="TreeGrafter"/>
</dbReference>
<feature type="transmembrane region" description="Helical" evidence="1">
    <location>
        <begin position="250"/>
        <end position="272"/>
    </location>
</feature>
<dbReference type="OrthoDB" id="6510177at2759"/>
<keyword evidence="1" id="KW-0812">Transmembrane</keyword>
<name>A0A2G8JBX0_STIJA</name>
<proteinExistence type="predicted"/>
<dbReference type="InterPro" id="IPR053956">
    <property type="entry name" value="NPC1_MLD"/>
</dbReference>
<keyword evidence="1" id="KW-1133">Transmembrane helix</keyword>
<evidence type="ECO:0000313" key="3">
    <source>
        <dbReference type="EMBL" id="PIK33223.1"/>
    </source>
</evidence>
<dbReference type="InterPro" id="IPR000731">
    <property type="entry name" value="SSD"/>
</dbReference>
<dbReference type="GO" id="GO:0030299">
    <property type="term" value="P:intestinal cholesterol absorption"/>
    <property type="evidence" value="ECO:0007669"/>
    <property type="project" value="TreeGrafter"/>
</dbReference>
<keyword evidence="4" id="KW-1185">Reference proteome</keyword>
<dbReference type="Pfam" id="PF12349">
    <property type="entry name" value="Sterol-sensing"/>
    <property type="match status" value="1"/>
</dbReference>
<reference evidence="3 4" key="1">
    <citation type="journal article" date="2017" name="PLoS Biol.">
        <title>The sea cucumber genome provides insights into morphological evolution and visceral regeneration.</title>
        <authorList>
            <person name="Zhang X."/>
            <person name="Sun L."/>
            <person name="Yuan J."/>
            <person name="Sun Y."/>
            <person name="Gao Y."/>
            <person name="Zhang L."/>
            <person name="Li S."/>
            <person name="Dai H."/>
            <person name="Hamel J.F."/>
            <person name="Liu C."/>
            <person name="Yu Y."/>
            <person name="Liu S."/>
            <person name="Lin W."/>
            <person name="Guo K."/>
            <person name="Jin S."/>
            <person name="Xu P."/>
            <person name="Storey K.B."/>
            <person name="Huan P."/>
            <person name="Zhang T."/>
            <person name="Zhou Y."/>
            <person name="Zhang J."/>
            <person name="Lin C."/>
            <person name="Li X."/>
            <person name="Xing L."/>
            <person name="Huo D."/>
            <person name="Sun M."/>
            <person name="Wang L."/>
            <person name="Mercier A."/>
            <person name="Li F."/>
            <person name="Yang H."/>
            <person name="Xiang J."/>
        </authorList>
    </citation>
    <scope>NUCLEOTIDE SEQUENCE [LARGE SCALE GENOMIC DNA]</scope>
    <source>
        <strain evidence="3">Shaxun</strain>
        <tissue evidence="3">Muscle</tissue>
    </source>
</reference>
<dbReference type="GO" id="GO:0005886">
    <property type="term" value="C:plasma membrane"/>
    <property type="evidence" value="ECO:0007669"/>
    <property type="project" value="TreeGrafter"/>
</dbReference>
<dbReference type="PANTHER" id="PTHR45727">
    <property type="entry name" value="NPC INTRACELLULAR CHOLESTEROL TRANSPORTER 1"/>
    <property type="match status" value="1"/>
</dbReference>
<comment type="caution">
    <text evidence="3">The sequence shown here is derived from an EMBL/GenBank/DDBJ whole genome shotgun (WGS) entry which is preliminary data.</text>
</comment>
<dbReference type="PANTHER" id="PTHR45727:SF2">
    <property type="entry name" value="NPC INTRACELLULAR CHOLESTEROL TRANSPORTER 1"/>
    <property type="match status" value="1"/>
</dbReference>
<feature type="non-terminal residue" evidence="3">
    <location>
        <position position="339"/>
    </location>
</feature>
<dbReference type="Gene3D" id="1.20.1640.10">
    <property type="entry name" value="Multidrug efflux transporter AcrB transmembrane domain"/>
    <property type="match status" value="1"/>
</dbReference>
<keyword evidence="1" id="KW-0472">Membrane</keyword>
<accession>A0A2G8JBX0</accession>
<sequence>HYGSGRTVVTSESEARLHKEYFDGKFGPFYRTEQLIITAPHTDFSIYQQYPYHNNITFGPVLNISILHQVLDLQNAIANLSVFYQPENRNISLQDICYAPLSPDNKNCTIVSVLNYYQNDHDMLDKIAKDKFFKASDFHDHFLSCTASPTALVDNTYLHTPCVGTFGGPVFPWTALGGYDGENYNMATVLVITFPVVNYGLTDPRTARAAAWESVYLDFLGEYRNPNLSIAYQAERSVQDEIQRESTTDIYTIALSYLVMFGYVSIALGQFFSCSRLLIDTKIMLGLSGVVIVFCSVASAVGALSYCGVPATLIVIEVVPFLVLAVGVDNIFILVQTYQ</sequence>
<protein>
    <submittedName>
        <fullName evidence="3">Putative Niemann-Pick C1 protein</fullName>
    </submittedName>
</protein>
<dbReference type="Pfam" id="PF22314">
    <property type="entry name" value="NPC1_MLD"/>
    <property type="match status" value="1"/>
</dbReference>
<dbReference type="EMBL" id="MRZV01002680">
    <property type="protein sequence ID" value="PIK33223.1"/>
    <property type="molecule type" value="Genomic_DNA"/>
</dbReference>
<dbReference type="GO" id="GO:0042632">
    <property type="term" value="P:cholesterol homeostasis"/>
    <property type="evidence" value="ECO:0007669"/>
    <property type="project" value="TreeGrafter"/>
</dbReference>
<gene>
    <name evidence="3" type="ORF">BSL78_29962</name>
</gene>
<dbReference type="Proteomes" id="UP000230750">
    <property type="component" value="Unassembled WGS sequence"/>
</dbReference>
<evidence type="ECO:0000256" key="1">
    <source>
        <dbReference type="SAM" id="Phobius"/>
    </source>
</evidence>
<evidence type="ECO:0000313" key="4">
    <source>
        <dbReference type="Proteomes" id="UP000230750"/>
    </source>
</evidence>
<feature type="transmembrane region" description="Helical" evidence="1">
    <location>
        <begin position="312"/>
        <end position="335"/>
    </location>
</feature>